<dbReference type="InterPro" id="IPR006664">
    <property type="entry name" value="OMP_bac"/>
</dbReference>
<dbReference type="SUPFAM" id="SSF48452">
    <property type="entry name" value="TPR-like"/>
    <property type="match status" value="1"/>
</dbReference>
<reference evidence="6 7" key="1">
    <citation type="submission" date="2016-10" db="EMBL/GenBank/DDBJ databases">
        <authorList>
            <person name="de Groot N.N."/>
        </authorList>
    </citation>
    <scope>NUCLEOTIDE SEQUENCE [LARGE SCALE GENOMIC DNA]</scope>
    <source>
        <strain evidence="6 7">DSM 25186</strain>
    </source>
</reference>
<evidence type="ECO:0000256" key="2">
    <source>
        <dbReference type="ARBA" id="ARBA00023136"/>
    </source>
</evidence>
<protein>
    <submittedName>
        <fullName evidence="6">Outer membrane protein OmpA</fullName>
    </submittedName>
</protein>
<keyword evidence="3" id="KW-0998">Cell outer membrane</keyword>
<proteinExistence type="predicted"/>
<dbReference type="InterPro" id="IPR036737">
    <property type="entry name" value="OmpA-like_sf"/>
</dbReference>
<dbReference type="InterPro" id="IPR050330">
    <property type="entry name" value="Bact_OuterMem_StrucFunc"/>
</dbReference>
<dbReference type="PANTHER" id="PTHR30329:SF21">
    <property type="entry name" value="LIPOPROTEIN YIAD-RELATED"/>
    <property type="match status" value="1"/>
</dbReference>
<dbReference type="PROSITE" id="PS51123">
    <property type="entry name" value="OMPA_2"/>
    <property type="match status" value="1"/>
</dbReference>
<evidence type="ECO:0000256" key="3">
    <source>
        <dbReference type="ARBA" id="ARBA00023237"/>
    </source>
</evidence>
<organism evidence="6 7">
    <name type="scientific">Catalinimonas alkaloidigena</name>
    <dbReference type="NCBI Taxonomy" id="1075417"/>
    <lineage>
        <taxon>Bacteria</taxon>
        <taxon>Pseudomonadati</taxon>
        <taxon>Bacteroidota</taxon>
        <taxon>Cytophagia</taxon>
        <taxon>Cytophagales</taxon>
        <taxon>Catalimonadaceae</taxon>
        <taxon>Catalinimonas</taxon>
    </lineage>
</organism>
<dbReference type="Pfam" id="PF07676">
    <property type="entry name" value="PD40"/>
    <property type="match status" value="3"/>
</dbReference>
<dbReference type="AlphaFoldDB" id="A0A1G8X919"/>
<dbReference type="Proteomes" id="UP000198510">
    <property type="component" value="Unassembled WGS sequence"/>
</dbReference>
<evidence type="ECO:0000313" key="7">
    <source>
        <dbReference type="Proteomes" id="UP000198510"/>
    </source>
</evidence>
<dbReference type="InterPro" id="IPR011990">
    <property type="entry name" value="TPR-like_helical_dom_sf"/>
</dbReference>
<gene>
    <name evidence="6" type="ORF">SAMN05421823_101304</name>
</gene>
<dbReference type="OrthoDB" id="1488841at2"/>
<sequence>MTTKYVRRLIRWSQWGWLLLLPNLLWPGLAWSQQADHRALEKAMRVFNLQNYEEALPLFEKLKSSAPNDPAVNYGLGVSYLASPDPTVQAKALEPLEVAANNKGEAVPNYVHYHLALAYHQAQRFTDAMAQVDKFEQTAPKNDPLIAKARMVKAQARNGQWLMANELPVVLMNVGPTINSSFSEFSPLVNADETMLVYTAVRADDKVKGGRPMESIYQAKGQNGQWNTPARVELSTQAQNTGAVALSPDGQQMLLYTGTADGNGNLYQAKLHGKNWQGPSPVDAPVNSNHLENGASMSADGTAIYFASNRPGGFGGMDIWMMEKDERGQWGRAVNLGPSINTDANEEAPFIHPDGKTLFFHTDGPRSIGGLDVMKAMRIRGEWHDARNAGYPINTVHNDGYFVMSPDGTKGYFASNRPGGFGSMDIYFLGIPAELNMIPLTMLKGRVVSGEERTPIPTTIKVINRETSEPIQNVYSSNAVTGNYLIIFPPGKEYDLVVEAEGYQPQLVTIKIPHQDYFYELYQEIHLKPIRQFDEIVGQEVSVKNAFYDTERPQQKVAVDSRFAKEVSLVKDSLDLYELMDNIIASEDAEAYNYLMELMLATNPTGEVPMENAPEIQVASGEFYYEDAKSGKPLALDATKSSPKPVTASSDPKPVQVDVTKVYFAVNKSDLQAEFAKQLDPLVAQLKKNPSLKIEISGYADATGDREHNLRLSNERARAVLKYFNDRGIPRRRIVAKGYGQTSQEALYKNDQDKQKDRKVEIRLLSVL</sequence>
<dbReference type="Gene3D" id="3.30.1330.60">
    <property type="entry name" value="OmpA-like domain"/>
    <property type="match status" value="1"/>
</dbReference>
<dbReference type="InterPro" id="IPR011042">
    <property type="entry name" value="6-blade_b-propeller_TolB-like"/>
</dbReference>
<feature type="domain" description="OmpA-like" evidence="5">
    <location>
        <begin position="651"/>
        <end position="768"/>
    </location>
</feature>
<accession>A0A1G8X919</accession>
<dbReference type="RefSeq" id="WP_089678203.1">
    <property type="nucleotide sequence ID" value="NZ_FNFO01000001.1"/>
</dbReference>
<evidence type="ECO:0000313" key="6">
    <source>
        <dbReference type="EMBL" id="SDJ87199.1"/>
    </source>
</evidence>
<dbReference type="Gene3D" id="2.60.40.1120">
    <property type="entry name" value="Carboxypeptidase-like, regulatory domain"/>
    <property type="match status" value="1"/>
</dbReference>
<dbReference type="InterPro" id="IPR006665">
    <property type="entry name" value="OmpA-like"/>
</dbReference>
<dbReference type="InterPro" id="IPR008969">
    <property type="entry name" value="CarboxyPept-like_regulatory"/>
</dbReference>
<evidence type="ECO:0000256" key="1">
    <source>
        <dbReference type="ARBA" id="ARBA00004442"/>
    </source>
</evidence>
<dbReference type="PANTHER" id="PTHR30329">
    <property type="entry name" value="STATOR ELEMENT OF FLAGELLAR MOTOR COMPLEX"/>
    <property type="match status" value="1"/>
</dbReference>
<evidence type="ECO:0000259" key="5">
    <source>
        <dbReference type="PROSITE" id="PS51123"/>
    </source>
</evidence>
<comment type="subcellular location">
    <subcellularLocation>
        <location evidence="1">Cell outer membrane</location>
    </subcellularLocation>
</comment>
<dbReference type="STRING" id="1075417.SAMN05421823_101304"/>
<dbReference type="Gene3D" id="1.25.40.10">
    <property type="entry name" value="Tetratricopeptide repeat domain"/>
    <property type="match status" value="1"/>
</dbReference>
<dbReference type="InterPro" id="IPR011659">
    <property type="entry name" value="WD40"/>
</dbReference>
<dbReference type="GO" id="GO:0009279">
    <property type="term" value="C:cell outer membrane"/>
    <property type="evidence" value="ECO:0007669"/>
    <property type="project" value="UniProtKB-SubCell"/>
</dbReference>
<dbReference type="SUPFAM" id="SSF82171">
    <property type="entry name" value="DPP6 N-terminal domain-like"/>
    <property type="match status" value="1"/>
</dbReference>
<keyword evidence="2 4" id="KW-0472">Membrane</keyword>
<dbReference type="PRINTS" id="PR01021">
    <property type="entry name" value="OMPADOMAIN"/>
</dbReference>
<dbReference type="SUPFAM" id="SSF49464">
    <property type="entry name" value="Carboxypeptidase regulatory domain-like"/>
    <property type="match status" value="1"/>
</dbReference>
<dbReference type="EMBL" id="FNFO01000001">
    <property type="protein sequence ID" value="SDJ87199.1"/>
    <property type="molecule type" value="Genomic_DNA"/>
</dbReference>
<name>A0A1G8X919_9BACT</name>
<keyword evidence="7" id="KW-1185">Reference proteome</keyword>
<dbReference type="Gene3D" id="2.120.10.30">
    <property type="entry name" value="TolB, C-terminal domain"/>
    <property type="match status" value="1"/>
</dbReference>
<dbReference type="SUPFAM" id="SSF103088">
    <property type="entry name" value="OmpA-like"/>
    <property type="match status" value="1"/>
</dbReference>
<dbReference type="CDD" id="cd07185">
    <property type="entry name" value="OmpA_C-like"/>
    <property type="match status" value="1"/>
</dbReference>
<evidence type="ECO:0000256" key="4">
    <source>
        <dbReference type="PROSITE-ProRule" id="PRU00473"/>
    </source>
</evidence>
<dbReference type="Pfam" id="PF00691">
    <property type="entry name" value="OmpA"/>
    <property type="match status" value="1"/>
</dbReference>